<evidence type="ECO:0000313" key="5">
    <source>
        <dbReference type="Proteomes" id="UP000000314"/>
    </source>
</evidence>
<dbReference type="SMART" id="SM00543">
    <property type="entry name" value="MIF4G"/>
    <property type="match status" value="2"/>
</dbReference>
<keyword evidence="5" id="KW-1185">Reference proteome</keyword>
<proteinExistence type="predicted"/>
<dbReference type="HOGENOM" id="CLU_002633_1_0_1"/>
<protein>
    <submittedName>
        <fullName evidence="4">Nonsense-mediated mRNA decay protein 2</fullName>
    </submittedName>
</protein>
<dbReference type="InterPro" id="IPR016024">
    <property type="entry name" value="ARM-type_fold"/>
</dbReference>
<evidence type="ECO:0000256" key="1">
    <source>
        <dbReference type="ARBA" id="ARBA00004496"/>
    </source>
</evidence>
<dbReference type="OrthoDB" id="27832at2759"/>
<dbReference type="PANTHER" id="PTHR12839">
    <property type="entry name" value="NONSENSE-MEDIATED MRNA DECAY PROTEIN 2 UP-FRAMESHIFT SUPPRESSOR 2"/>
    <property type="match status" value="1"/>
</dbReference>
<dbReference type="InterPro" id="IPR007193">
    <property type="entry name" value="Upf2/Nmd2_C"/>
</dbReference>
<dbReference type="GO" id="GO:0000184">
    <property type="term" value="P:nuclear-transcribed mRNA catabolic process, nonsense-mediated decay"/>
    <property type="evidence" value="ECO:0007669"/>
    <property type="project" value="InterPro"/>
</dbReference>
<organism evidence="4 5">
    <name type="scientific">Komagataella phaffii (strain GS115 / ATCC 20864)</name>
    <name type="common">Yeast</name>
    <name type="synonym">Pichia pastoris</name>
    <dbReference type="NCBI Taxonomy" id="644223"/>
    <lineage>
        <taxon>Eukaryota</taxon>
        <taxon>Fungi</taxon>
        <taxon>Dikarya</taxon>
        <taxon>Ascomycota</taxon>
        <taxon>Saccharomycotina</taxon>
        <taxon>Pichiomycetes</taxon>
        <taxon>Pichiales</taxon>
        <taxon>Pichiaceae</taxon>
        <taxon>Komagataella</taxon>
    </lineage>
</organism>
<evidence type="ECO:0000256" key="2">
    <source>
        <dbReference type="ARBA" id="ARBA00022490"/>
    </source>
</evidence>
<dbReference type="Gene3D" id="1.25.40.180">
    <property type="match status" value="3"/>
</dbReference>
<feature type="domain" description="MIF4G" evidence="3">
    <location>
        <begin position="371"/>
        <end position="564"/>
    </location>
</feature>
<accession>C4R989</accession>
<dbReference type="GO" id="GO:0005737">
    <property type="term" value="C:cytoplasm"/>
    <property type="evidence" value="ECO:0007669"/>
    <property type="project" value="UniProtKB-SubCell"/>
</dbReference>
<dbReference type="InterPro" id="IPR039762">
    <property type="entry name" value="Nmd2/UPF2"/>
</dbReference>
<dbReference type="KEGG" id="ppa:PAS_chr4_0894"/>
<dbReference type="Pfam" id="PF02854">
    <property type="entry name" value="MIF4G"/>
    <property type="match status" value="2"/>
</dbReference>
<dbReference type="InParanoid" id="C4R989"/>
<feature type="domain" description="MIF4G" evidence="3">
    <location>
        <begin position="576"/>
        <end position="786"/>
    </location>
</feature>
<dbReference type="STRING" id="644223.C4R989"/>
<dbReference type="SMR" id="C4R989"/>
<gene>
    <name evidence="4" type="ordered locus">PAS_chr4_0894</name>
</gene>
<dbReference type="Pfam" id="PF04050">
    <property type="entry name" value="Upf2"/>
    <property type="match status" value="1"/>
</dbReference>
<dbReference type="Proteomes" id="UP000000314">
    <property type="component" value="Chromosome 4"/>
</dbReference>
<reference evidence="4 5" key="1">
    <citation type="journal article" date="2009" name="Nat. Biotechnol.">
        <title>Genome sequence of the recombinant protein production host Pichia pastoris.</title>
        <authorList>
            <person name="De Schutter K."/>
            <person name="Lin Y.C."/>
            <person name="Tiels P."/>
            <person name="Van Hecke A."/>
            <person name="Glinka S."/>
            <person name="Weber-Lehmann J."/>
            <person name="Rouze P."/>
            <person name="Van de Peer Y."/>
            <person name="Callewaert N."/>
        </authorList>
    </citation>
    <scope>NUCLEOTIDE SEQUENCE [LARGE SCALE GENOMIC DNA]</scope>
    <source>
        <strain evidence="5">GS115 / ATCC 20864</strain>
    </source>
</reference>
<dbReference type="SUPFAM" id="SSF48371">
    <property type="entry name" value="ARM repeat"/>
    <property type="match status" value="2"/>
</dbReference>
<keyword evidence="2" id="KW-0963">Cytoplasm</keyword>
<comment type="subcellular location">
    <subcellularLocation>
        <location evidence="1">Cytoplasm</location>
    </subcellularLocation>
</comment>
<dbReference type="GO" id="GO:0035145">
    <property type="term" value="C:exon-exon junction complex"/>
    <property type="evidence" value="ECO:0007669"/>
    <property type="project" value="TreeGrafter"/>
</dbReference>
<dbReference type="GeneID" id="8201298"/>
<evidence type="ECO:0000313" key="4">
    <source>
        <dbReference type="EMBL" id="CAY72164.1"/>
    </source>
</evidence>
<dbReference type="GO" id="GO:0003723">
    <property type="term" value="F:RNA binding"/>
    <property type="evidence" value="ECO:0007669"/>
    <property type="project" value="InterPro"/>
</dbReference>
<name>C4R989_KOMPG</name>
<dbReference type="PANTHER" id="PTHR12839:SF7">
    <property type="entry name" value="REGULATOR OF NONSENSE TRANSCRIPTS 2"/>
    <property type="match status" value="1"/>
</dbReference>
<evidence type="ECO:0000259" key="3">
    <source>
        <dbReference type="SMART" id="SM00543"/>
    </source>
</evidence>
<dbReference type="AlphaFoldDB" id="C4R989"/>
<dbReference type="InterPro" id="IPR003890">
    <property type="entry name" value="MIF4G-like_typ-3"/>
</dbReference>
<sequence>MDVSHRKQLFDLNLRAWTGQYQLPLSSNLDSSLKKNSTFVRKLKAPFQDAEKMVKEVKSLSLERYLSEIVDNLIEGFALTVRASDVYATVELVSALHQRFQATFTEAMITRLLFYIYDQGTINFDSKPEVFLSRLTVLRRLMRIFTELYLVGLFMNESSLRNCEVPFLFESPSHKSLMNALLEQTLMFFLNDSIIKYNLSFVTSYVKRFSWVFFEPNSLLSNATQKRLKDEIAKYTTKAISLCEKLDRSLDNLLVTSDRAAMKTGRESQRDKSSISDQIHTLRQIKSSLEDLTSIMGLEMPSCSSLVANDKTSTSGVILTSLHHYWVFEDEADRRFYETFPEPFVDPYPCDDSLSSSSSENIIRPGLENRAERMEKLLEKLDRCKSASDVDSLAIVYFQKGLQCKASDKHLMRHMLANSNQHPVKYYSRFLAISQPSLRPIKDEIVDFLDKKFRIQLNSAKFNLKDIIFFCELIKFKIVPTFIIFHKIRTLIISLESRSKYFEILSIIFDNCGRVLTREKEYQMMMDEMVELIQELSFSGTRSFQLKSQINDLLMILYPPKASQRSAISKESVQSNFFKQLIRVELNPNSIAVVKKIVASLTFESSETFCTLELLFTQPETLPSDSLQLVAELLQTSCPKWFVTSIVDKIMERVSVGLEDNDYKMSNKRLADMRYLAELCNAGIFNDHFVYFMVNLLNYILFYGYSDLTLKSMGNSSLDPPNNYTRVLMITTFLMHCTKPVRLENSKCAHLDHFLCHFDYYCSNKRPLPHNIRLAVLDVYQILGFTGCLTIEQGSFKLENVRENVSTVEYTPEVLEDEEQVKPTSSDIDNLNVAPALEQYQPLDDQLLEEFEQRFKETINKTKLDRLLHKTNLPAPLPRVTRPSDIPNVTKENPNVKFKILSKKDKKAASSEIQVPQDASFASEALKFVSQRQHEDARIRKFILNQMNDTTLQ</sequence>
<dbReference type="RefSeq" id="XP_002494343.1">
    <property type="nucleotide sequence ID" value="XM_002494298.1"/>
</dbReference>
<dbReference type="FunCoup" id="C4R989">
    <property type="interactions" value="1031"/>
</dbReference>
<dbReference type="OMA" id="DFQHHQI"/>
<dbReference type="EMBL" id="FN392322">
    <property type="protein sequence ID" value="CAY72164.1"/>
    <property type="molecule type" value="Genomic_DNA"/>
</dbReference>
<dbReference type="eggNOG" id="KOG2051">
    <property type="taxonomic scope" value="Eukaryota"/>
</dbReference>